<accession>A0A0D7BHF8</accession>
<sequence length="345" mass="39841">MSVEPTLWGMYWPTEKPYVPLMVTDGDIALASMALGWTLGFGYFTALHCIRETRRAGRANAYVILIWTELFACIVLAILTWLYLNKNIAPSFLFYFWVLTIWVVQVQILLQIIVNRLCILISSRVHRNTLRWSIAALIFAINISVYCIWLPAKLQISEHYHSINIWWDRCEKSLYLLVDAVLNWYFIRTVKERLVDHGGLKKYQRLVRYNSQIIGVSLAMDVLIIAMMSLRNDFVYMQFHPVAYLVKLNIEMSMSNLIIKVARDTGIYVQEDSTEHSKSASQATRYGTATVELQVQVARQQFTVHDDIELSENTWRMSDSGRDVKEPVSASESDIYAAPAEKHDI</sequence>
<protein>
    <recommendedName>
        <fullName evidence="5">Transmembrane protein</fullName>
    </recommendedName>
</protein>
<reference evidence="3 4" key="1">
    <citation type="journal article" date="2015" name="Fungal Genet. Biol.">
        <title>Evolution of novel wood decay mechanisms in Agaricales revealed by the genome sequences of Fistulina hepatica and Cylindrobasidium torrendii.</title>
        <authorList>
            <person name="Floudas D."/>
            <person name="Held B.W."/>
            <person name="Riley R."/>
            <person name="Nagy L.G."/>
            <person name="Koehler G."/>
            <person name="Ransdell A.S."/>
            <person name="Younus H."/>
            <person name="Chow J."/>
            <person name="Chiniquy J."/>
            <person name="Lipzen A."/>
            <person name="Tritt A."/>
            <person name="Sun H."/>
            <person name="Haridas S."/>
            <person name="LaButti K."/>
            <person name="Ohm R.A."/>
            <person name="Kues U."/>
            <person name="Blanchette R.A."/>
            <person name="Grigoriev I.V."/>
            <person name="Minto R.E."/>
            <person name="Hibbett D.S."/>
        </authorList>
    </citation>
    <scope>NUCLEOTIDE SEQUENCE [LARGE SCALE GENOMIC DNA]</scope>
    <source>
        <strain evidence="3 4">FP15055 ss-10</strain>
    </source>
</reference>
<evidence type="ECO:0000256" key="1">
    <source>
        <dbReference type="SAM" id="MobiDB-lite"/>
    </source>
</evidence>
<evidence type="ECO:0008006" key="5">
    <source>
        <dbReference type="Google" id="ProtNLM"/>
    </source>
</evidence>
<keyword evidence="4" id="KW-1185">Reference proteome</keyword>
<dbReference type="AlphaFoldDB" id="A0A0D7BHF8"/>
<evidence type="ECO:0000313" key="4">
    <source>
        <dbReference type="Proteomes" id="UP000054007"/>
    </source>
</evidence>
<feature type="transmembrane region" description="Helical" evidence="2">
    <location>
        <begin position="172"/>
        <end position="190"/>
    </location>
</feature>
<dbReference type="OrthoDB" id="3205825at2759"/>
<evidence type="ECO:0000313" key="3">
    <source>
        <dbReference type="EMBL" id="KIY69091.1"/>
    </source>
</evidence>
<name>A0A0D7BHF8_9AGAR</name>
<keyword evidence="2" id="KW-0812">Transmembrane</keyword>
<feature type="transmembrane region" description="Helical" evidence="2">
    <location>
        <begin position="62"/>
        <end position="82"/>
    </location>
</feature>
<keyword evidence="2" id="KW-0472">Membrane</keyword>
<feature type="transmembrane region" description="Helical" evidence="2">
    <location>
        <begin position="28"/>
        <end position="50"/>
    </location>
</feature>
<keyword evidence="2" id="KW-1133">Transmembrane helix</keyword>
<dbReference type="Proteomes" id="UP000054007">
    <property type="component" value="Unassembled WGS sequence"/>
</dbReference>
<dbReference type="PANTHER" id="PTHR35179">
    <property type="entry name" value="PROTEIN CBG02620"/>
    <property type="match status" value="1"/>
</dbReference>
<dbReference type="EMBL" id="KN880490">
    <property type="protein sequence ID" value="KIY69091.1"/>
    <property type="molecule type" value="Genomic_DNA"/>
</dbReference>
<organism evidence="3 4">
    <name type="scientific">Cylindrobasidium torrendii FP15055 ss-10</name>
    <dbReference type="NCBI Taxonomy" id="1314674"/>
    <lineage>
        <taxon>Eukaryota</taxon>
        <taxon>Fungi</taxon>
        <taxon>Dikarya</taxon>
        <taxon>Basidiomycota</taxon>
        <taxon>Agaricomycotina</taxon>
        <taxon>Agaricomycetes</taxon>
        <taxon>Agaricomycetidae</taxon>
        <taxon>Agaricales</taxon>
        <taxon>Marasmiineae</taxon>
        <taxon>Physalacriaceae</taxon>
        <taxon>Cylindrobasidium</taxon>
    </lineage>
</organism>
<evidence type="ECO:0000256" key="2">
    <source>
        <dbReference type="SAM" id="Phobius"/>
    </source>
</evidence>
<feature type="transmembrane region" description="Helical" evidence="2">
    <location>
        <begin position="211"/>
        <end position="230"/>
    </location>
</feature>
<proteinExistence type="predicted"/>
<feature type="region of interest" description="Disordered" evidence="1">
    <location>
        <begin position="318"/>
        <end position="345"/>
    </location>
</feature>
<feature type="transmembrane region" description="Helical" evidence="2">
    <location>
        <begin position="94"/>
        <end position="118"/>
    </location>
</feature>
<gene>
    <name evidence="3" type="ORF">CYLTODRAFT_394302</name>
</gene>
<feature type="transmembrane region" description="Helical" evidence="2">
    <location>
        <begin position="130"/>
        <end position="152"/>
    </location>
</feature>
<dbReference type="PANTHER" id="PTHR35179:SF1">
    <property type="entry name" value="INTEGRAL MEMBRANE PROTEIN"/>
    <property type="match status" value="1"/>
</dbReference>